<evidence type="ECO:0000256" key="1">
    <source>
        <dbReference type="SAM" id="MobiDB-lite"/>
    </source>
</evidence>
<proteinExistence type="predicted"/>
<evidence type="ECO:0000313" key="2">
    <source>
        <dbReference type="EMBL" id="KER32023.1"/>
    </source>
</evidence>
<gene>
    <name evidence="2" type="ORF">T265_01804</name>
</gene>
<keyword evidence="3" id="KW-1185">Reference proteome</keyword>
<reference evidence="2 3" key="1">
    <citation type="submission" date="2013-11" db="EMBL/GenBank/DDBJ databases">
        <title>Opisthorchis viverrini - life in the bile duct.</title>
        <authorList>
            <person name="Young N.D."/>
            <person name="Nagarajan N."/>
            <person name="Lin S.J."/>
            <person name="Korhonen P.K."/>
            <person name="Jex A.R."/>
            <person name="Hall R.S."/>
            <person name="Safavi-Hemami H."/>
            <person name="Kaewkong W."/>
            <person name="Bertrand D."/>
            <person name="Gao S."/>
            <person name="Seet Q."/>
            <person name="Wongkham S."/>
            <person name="Teh B.T."/>
            <person name="Wongkham C."/>
            <person name="Intapan P.M."/>
            <person name="Maleewong W."/>
            <person name="Yang X."/>
            <person name="Hu M."/>
            <person name="Wang Z."/>
            <person name="Hofmann A."/>
            <person name="Sternberg P.W."/>
            <person name="Tan P."/>
            <person name="Wang J."/>
            <person name="Gasser R.B."/>
        </authorList>
    </citation>
    <scope>NUCLEOTIDE SEQUENCE [LARGE SCALE GENOMIC DNA]</scope>
</reference>
<feature type="compositionally biased region" description="Polar residues" evidence="1">
    <location>
        <begin position="1"/>
        <end position="13"/>
    </location>
</feature>
<dbReference type="AlphaFoldDB" id="A0A074ZX30"/>
<accession>A0A074ZX30</accession>
<dbReference type="KEGG" id="ovi:T265_01804"/>
<dbReference type="EMBL" id="KL596638">
    <property type="protein sequence ID" value="KER32023.1"/>
    <property type="molecule type" value="Genomic_DNA"/>
</dbReference>
<name>A0A074ZX30_OPIVI</name>
<protein>
    <submittedName>
        <fullName evidence="2">Uncharacterized protein</fullName>
    </submittedName>
</protein>
<evidence type="ECO:0000313" key="3">
    <source>
        <dbReference type="Proteomes" id="UP000054324"/>
    </source>
</evidence>
<organism evidence="2 3">
    <name type="scientific">Opisthorchis viverrini</name>
    <name type="common">Southeast Asian liver fluke</name>
    <dbReference type="NCBI Taxonomy" id="6198"/>
    <lineage>
        <taxon>Eukaryota</taxon>
        <taxon>Metazoa</taxon>
        <taxon>Spiralia</taxon>
        <taxon>Lophotrochozoa</taxon>
        <taxon>Platyhelminthes</taxon>
        <taxon>Trematoda</taxon>
        <taxon>Digenea</taxon>
        <taxon>Opisthorchiida</taxon>
        <taxon>Opisthorchiata</taxon>
        <taxon>Opisthorchiidae</taxon>
        <taxon>Opisthorchis</taxon>
    </lineage>
</organism>
<feature type="region of interest" description="Disordered" evidence="1">
    <location>
        <begin position="1"/>
        <end position="38"/>
    </location>
</feature>
<dbReference type="OrthoDB" id="10063766at2759"/>
<dbReference type="RefSeq" id="XP_009164178.1">
    <property type="nucleotide sequence ID" value="XM_009165914.1"/>
</dbReference>
<dbReference type="CTD" id="20315992"/>
<sequence>MNPTLSPAGSASSDAPKGKKPSAFSLRDRNGEPTNDPTVVSEVYRENYAPLLECANQVVWSGLTKDVTLIERVQRAATRTVTGLKSVDYYTRFAMLDLFPLWCRRLRGDLILNYALFEQSLANMFSTVDPANTRRGHSKKILKLRAHAFIRQNVSHFG</sequence>
<dbReference type="Proteomes" id="UP000054324">
    <property type="component" value="Unassembled WGS sequence"/>
</dbReference>
<dbReference type="GeneID" id="20315992"/>